<organism evidence="2">
    <name type="scientific">human gut metagenome</name>
    <dbReference type="NCBI Taxonomy" id="408170"/>
    <lineage>
        <taxon>unclassified sequences</taxon>
        <taxon>metagenomes</taxon>
        <taxon>organismal metagenomes</taxon>
    </lineage>
</organism>
<dbReference type="SUPFAM" id="SSF51182">
    <property type="entry name" value="RmlC-like cupins"/>
    <property type="match status" value="1"/>
</dbReference>
<dbReference type="EMBL" id="AJWZ01010065">
    <property type="protein sequence ID" value="EKC49541.1"/>
    <property type="molecule type" value="Genomic_DNA"/>
</dbReference>
<proteinExistence type="predicted"/>
<dbReference type="CDD" id="cd02233">
    <property type="entry name" value="cupin_HNL-like"/>
    <property type="match status" value="1"/>
</dbReference>
<protein>
    <submittedName>
        <fullName evidence="2">Protein, contains double-stranded beta-helix domain protein</fullName>
    </submittedName>
</protein>
<dbReference type="InterPro" id="IPR014710">
    <property type="entry name" value="RmlC-like_jellyroll"/>
</dbReference>
<evidence type="ECO:0000313" key="2">
    <source>
        <dbReference type="EMBL" id="EKC49541.1"/>
    </source>
</evidence>
<dbReference type="PANTHER" id="PTHR43698:SF1">
    <property type="entry name" value="BLL4564 PROTEIN"/>
    <property type="match status" value="1"/>
</dbReference>
<dbReference type="SUPFAM" id="SSF69118">
    <property type="entry name" value="AhpD-like"/>
    <property type="match status" value="1"/>
</dbReference>
<dbReference type="InterPro" id="IPR003779">
    <property type="entry name" value="CMD-like"/>
</dbReference>
<comment type="caution">
    <text evidence="2">The sequence shown here is derived from an EMBL/GenBank/DDBJ whole genome shotgun (WGS) entry which is preliminary data.</text>
</comment>
<gene>
    <name evidence="2" type="ORF">OBE_14583</name>
</gene>
<dbReference type="AlphaFoldDB" id="K1SQS1"/>
<accession>K1SQS1</accession>
<dbReference type="Pfam" id="PF02627">
    <property type="entry name" value="CMD"/>
    <property type="match status" value="1"/>
</dbReference>
<dbReference type="Gene3D" id="2.60.120.10">
    <property type="entry name" value="Jelly Rolls"/>
    <property type="match status" value="1"/>
</dbReference>
<sequence>MVKQTAGRDALHDFAPKFAELNDDVLFGEVWSREGQLPLKLRSIITITALISKGITDSSLAYHLTTAKQNGVTKAEMAEILTHLAFYAGWPNAWAAFRQAKEVYADGSADANGGLFGLGEPNTAYAQYFTGESFLNPLTDPTKTVFLANVTFSPACRNNWHIHHAKSGGGQLLLCTDGLGWYQEAGKPAQALHPGDVVTIPAGVKHWHGAQKDCWFSHIAVECPGEETSNEWCEPVTDAEYAALDADCAQNP</sequence>
<feature type="domain" description="Carboxymuconolactone decarboxylase-like" evidence="1">
    <location>
        <begin position="16"/>
        <end position="102"/>
    </location>
</feature>
<reference evidence="2" key="1">
    <citation type="journal article" date="2013" name="Environ. Microbiol.">
        <title>Microbiota from the distal guts of lean and obese adolescents exhibit partial functional redundancy besides clear differences in community structure.</title>
        <authorList>
            <person name="Ferrer M."/>
            <person name="Ruiz A."/>
            <person name="Lanza F."/>
            <person name="Haange S.B."/>
            <person name="Oberbach A."/>
            <person name="Till H."/>
            <person name="Bargiela R."/>
            <person name="Campoy C."/>
            <person name="Segura M.T."/>
            <person name="Richter M."/>
            <person name="von Bergen M."/>
            <person name="Seifert J."/>
            <person name="Suarez A."/>
        </authorList>
    </citation>
    <scope>NUCLEOTIDE SEQUENCE</scope>
</reference>
<dbReference type="InterPro" id="IPR029032">
    <property type="entry name" value="AhpD-like"/>
</dbReference>
<dbReference type="InterPro" id="IPR011051">
    <property type="entry name" value="RmlC_Cupin_sf"/>
</dbReference>
<evidence type="ECO:0000259" key="1">
    <source>
        <dbReference type="Pfam" id="PF02627"/>
    </source>
</evidence>
<dbReference type="GO" id="GO:0051920">
    <property type="term" value="F:peroxiredoxin activity"/>
    <property type="evidence" value="ECO:0007669"/>
    <property type="project" value="InterPro"/>
</dbReference>
<dbReference type="InterPro" id="IPR047263">
    <property type="entry name" value="HNL-like_cupin"/>
</dbReference>
<dbReference type="PANTHER" id="PTHR43698">
    <property type="entry name" value="RIBD C-TERMINAL DOMAIN CONTAINING PROTEIN"/>
    <property type="match status" value="1"/>
</dbReference>
<dbReference type="Gene3D" id="1.20.1290.10">
    <property type="entry name" value="AhpD-like"/>
    <property type="match status" value="1"/>
</dbReference>
<name>K1SQS1_9ZZZZ</name>